<keyword evidence="2" id="KW-1185">Reference proteome</keyword>
<accession>I0KDP8</accession>
<dbReference type="AlphaFoldDB" id="I0KDP8"/>
<dbReference type="EMBL" id="HE796683">
    <property type="protein sequence ID" value="CCH02251.1"/>
    <property type="molecule type" value="Genomic_DNA"/>
</dbReference>
<organism evidence="1 2">
    <name type="scientific">Fibrella aestuarina BUZ 2</name>
    <dbReference type="NCBI Taxonomy" id="1166018"/>
    <lineage>
        <taxon>Bacteria</taxon>
        <taxon>Pseudomonadati</taxon>
        <taxon>Bacteroidota</taxon>
        <taxon>Cytophagia</taxon>
        <taxon>Cytophagales</taxon>
        <taxon>Spirosomataceae</taxon>
        <taxon>Fibrella</taxon>
    </lineage>
</organism>
<dbReference type="RefSeq" id="WP_015333350.1">
    <property type="nucleotide sequence ID" value="NC_020054.1"/>
</dbReference>
<dbReference type="Proteomes" id="UP000011058">
    <property type="component" value="Chromosome"/>
</dbReference>
<name>I0KDP8_9BACT</name>
<dbReference type="OrthoDB" id="1495164at2"/>
<reference evidence="1 2" key="1">
    <citation type="journal article" date="2012" name="J. Bacteriol.">
        <title>Genome Sequence of Fibrella aestuarina BUZ 2T, a Filamentous Marine Bacterium.</title>
        <authorList>
            <person name="Filippini M."/>
            <person name="Qi W."/>
            <person name="Blom J."/>
            <person name="Goesmann A."/>
            <person name="Smits T.H."/>
            <person name="Bagheri H.C."/>
        </authorList>
    </citation>
    <scope>NUCLEOTIDE SEQUENCE [LARGE SCALE GENOMIC DNA]</scope>
    <source>
        <strain evidence="2">BUZ 2T</strain>
    </source>
</reference>
<protein>
    <submittedName>
        <fullName evidence="1">Uncharacterized protein</fullName>
    </submittedName>
</protein>
<gene>
    <name evidence="1" type="ORF">FAES_4251</name>
</gene>
<evidence type="ECO:0000313" key="2">
    <source>
        <dbReference type="Proteomes" id="UP000011058"/>
    </source>
</evidence>
<proteinExistence type="predicted"/>
<dbReference type="KEGG" id="fae:FAES_4251"/>
<sequence>MSVSFKHQLGQLLHDTPEYHHLHGSLEFKINQAVVPYMGYFGVSDVCLNIWLAELSKLILAYRQGEDTYTIDECEQGQPAFQFDFQDGVGYLSIVESITEAEGDKDWQRIEFKMADLVAAYNQLKTAFLSDIAHTAPHRVVYWQQILEA</sequence>
<evidence type="ECO:0000313" key="1">
    <source>
        <dbReference type="EMBL" id="CCH02251.1"/>
    </source>
</evidence>
<dbReference type="HOGENOM" id="CLU_1746911_0_0_10"/>